<organism evidence="2 3">
    <name type="scientific">Alteromonas alba</name>
    <dbReference type="NCBI Taxonomy" id="2079529"/>
    <lineage>
        <taxon>Bacteria</taxon>
        <taxon>Pseudomonadati</taxon>
        <taxon>Pseudomonadota</taxon>
        <taxon>Gammaproteobacteria</taxon>
        <taxon>Alteromonadales</taxon>
        <taxon>Alteromonadaceae</taxon>
        <taxon>Alteromonas/Salinimonas group</taxon>
        <taxon>Alteromonas</taxon>
    </lineage>
</organism>
<comment type="caution">
    <text evidence="2">The sequence shown here is derived from an EMBL/GenBank/DDBJ whole genome shotgun (WGS) entry which is preliminary data.</text>
</comment>
<gene>
    <name evidence="2" type="ORF">C6Y40_05255</name>
</gene>
<dbReference type="OrthoDB" id="8592387at2"/>
<accession>A0A2S9VDY0</accession>
<keyword evidence="1" id="KW-0732">Signal</keyword>
<sequence length="126" mass="13899">MRKPHYLLLLASLLTTPLMAPQVLAHGNDHPQFGGEVKVVGEYTFEMKQEAGKVSIWVFYDGEPLDASALDLKVKIKGENRKELVEVPAAEGNKYVGDLTFNPGDKVLAMLTLEDGISKIVAKYKL</sequence>
<dbReference type="RefSeq" id="WP_105933673.1">
    <property type="nucleotide sequence ID" value="NZ_PVNP01000046.1"/>
</dbReference>
<dbReference type="AlphaFoldDB" id="A0A2S9VDY0"/>
<proteinExistence type="predicted"/>
<keyword evidence="3" id="KW-1185">Reference proteome</keyword>
<evidence type="ECO:0000313" key="2">
    <source>
        <dbReference type="EMBL" id="PRO74660.1"/>
    </source>
</evidence>
<dbReference type="EMBL" id="PVNP01000046">
    <property type="protein sequence ID" value="PRO74660.1"/>
    <property type="molecule type" value="Genomic_DNA"/>
</dbReference>
<name>A0A2S9VDY0_9ALTE</name>
<evidence type="ECO:0000256" key="1">
    <source>
        <dbReference type="SAM" id="SignalP"/>
    </source>
</evidence>
<evidence type="ECO:0000313" key="3">
    <source>
        <dbReference type="Proteomes" id="UP000238949"/>
    </source>
</evidence>
<reference evidence="3" key="1">
    <citation type="journal article" date="2020" name="Int. J. Syst. Evol. Microbiol.">
        <title>Alteromonas alba sp. nov., a marine bacterium isolated from the seawater of the West Pacific Ocean.</title>
        <authorList>
            <person name="Sun C."/>
            <person name="Wu Y.-H."/>
            <person name="Xamxidin M."/>
            <person name="Cheng H."/>
            <person name="Xu X.-W."/>
        </authorList>
    </citation>
    <scope>NUCLEOTIDE SEQUENCE [LARGE SCALE GENOMIC DNA]</scope>
    <source>
        <strain evidence="3">190</strain>
    </source>
</reference>
<dbReference type="Proteomes" id="UP000238949">
    <property type="component" value="Unassembled WGS sequence"/>
</dbReference>
<protein>
    <submittedName>
        <fullName evidence="2">Uncharacterized protein</fullName>
    </submittedName>
</protein>
<feature type="signal peptide" evidence="1">
    <location>
        <begin position="1"/>
        <end position="20"/>
    </location>
</feature>
<feature type="chain" id="PRO_5015778316" evidence="1">
    <location>
        <begin position="21"/>
        <end position="126"/>
    </location>
</feature>